<protein>
    <recommendedName>
        <fullName evidence="5">V-type proton ATPase subunit G</fullName>
    </recommendedName>
</protein>
<sequence length="121" mass="14048">MASKHSGNKDGIQTLRSAERDAQAKIKLAREKKTRRLKEARDEAQRAILDFRNEKQSEFEMRNHAATGQGDSYTKQIEEKKAGEIDEIEVQVKKNREKVIQLVLEQVYNITPELHRNYQAP</sequence>
<dbReference type="EMBL" id="JAKMXF010000210">
    <property type="protein sequence ID" value="KAI6655111.1"/>
    <property type="molecule type" value="Genomic_DNA"/>
</dbReference>
<dbReference type="GO" id="GO:0046961">
    <property type="term" value="F:proton-transporting ATPase activity, rotational mechanism"/>
    <property type="evidence" value="ECO:0007669"/>
    <property type="project" value="InterPro"/>
</dbReference>
<dbReference type="AlphaFoldDB" id="A0AAV7K2H5"/>
<dbReference type="FunFam" id="1.20.5.2950:FF:000001">
    <property type="entry name" value="V-type proton ATPase subunit G"/>
    <property type="match status" value="1"/>
</dbReference>
<keyword evidence="8" id="KW-1185">Reference proteome</keyword>
<dbReference type="NCBIfam" id="TIGR01147">
    <property type="entry name" value="V_ATP_synt_G"/>
    <property type="match status" value="1"/>
</dbReference>
<evidence type="ECO:0000256" key="5">
    <source>
        <dbReference type="RuleBase" id="RU364019"/>
    </source>
</evidence>
<comment type="caution">
    <text evidence="7">The sequence shown here is derived from an EMBL/GenBank/DDBJ whole genome shotgun (WGS) entry which is preliminary data.</text>
</comment>
<evidence type="ECO:0000256" key="6">
    <source>
        <dbReference type="SAM" id="MobiDB-lite"/>
    </source>
</evidence>
<name>A0AAV7K2H5_9METZ</name>
<comment type="similarity">
    <text evidence="1 5">Belongs to the V-ATPase G subunit family.</text>
</comment>
<evidence type="ECO:0000313" key="8">
    <source>
        <dbReference type="Proteomes" id="UP001165289"/>
    </source>
</evidence>
<keyword evidence="3 5" id="KW-0375">Hydrogen ion transport</keyword>
<dbReference type="PANTHER" id="PTHR12713:SF11">
    <property type="entry name" value="V-TYPE PROTON ATPASE SUBUNIT G"/>
    <property type="match status" value="1"/>
</dbReference>
<dbReference type="GO" id="GO:0016887">
    <property type="term" value="F:ATP hydrolysis activity"/>
    <property type="evidence" value="ECO:0007669"/>
    <property type="project" value="TreeGrafter"/>
</dbReference>
<dbReference type="Proteomes" id="UP001165289">
    <property type="component" value="Unassembled WGS sequence"/>
</dbReference>
<evidence type="ECO:0000313" key="7">
    <source>
        <dbReference type="EMBL" id="KAI6655111.1"/>
    </source>
</evidence>
<accession>A0AAV7K2H5</accession>
<keyword evidence="2 5" id="KW-0813">Transport</keyword>
<dbReference type="Pfam" id="PF03179">
    <property type="entry name" value="V-ATPase_G"/>
    <property type="match status" value="1"/>
</dbReference>
<comment type="subunit">
    <text evidence="5">V-ATPase is a heteromultimeric enzyme made up of two complexes: the ATP-hydrolytic V1 complex and the proton translocation V0 complex.</text>
</comment>
<proteinExistence type="inferred from homology"/>
<dbReference type="PANTHER" id="PTHR12713">
    <property type="entry name" value="VACUOLAR ATP SYNTHASE SUBUNIT G"/>
    <property type="match status" value="1"/>
</dbReference>
<comment type="function">
    <text evidence="5">Subunit of the V1 complex of vacuolar(H+)-ATPase (V-ATPase), a multisubunit enzyme composed of a peripheral complex (V1) that hydrolyzes ATP and a membrane integral complex (V0) that translocates protons. V-ATPase is responsible for acidifying and maintaining the pH of intracellular compartments and in some cell types, is targeted to the plasma membrane, where it is responsible for acidifying the extracellular environment.</text>
</comment>
<dbReference type="InterPro" id="IPR005124">
    <property type="entry name" value="V-ATPase_G"/>
</dbReference>
<reference evidence="7 8" key="1">
    <citation type="journal article" date="2023" name="BMC Biol.">
        <title>The compact genome of the sponge Oopsacas minuta (Hexactinellida) is lacking key metazoan core genes.</title>
        <authorList>
            <person name="Santini S."/>
            <person name="Schenkelaars Q."/>
            <person name="Jourda C."/>
            <person name="Duchesne M."/>
            <person name="Belahbib H."/>
            <person name="Rocher C."/>
            <person name="Selva M."/>
            <person name="Riesgo A."/>
            <person name="Vervoort M."/>
            <person name="Leys S.P."/>
            <person name="Kodjabachian L."/>
            <person name="Le Bivic A."/>
            <person name="Borchiellini C."/>
            <person name="Claverie J.M."/>
            <person name="Renard E."/>
        </authorList>
    </citation>
    <scope>NUCLEOTIDE SEQUENCE [LARGE SCALE GENOMIC DNA]</scope>
    <source>
        <strain evidence="7">SPO-2</strain>
    </source>
</reference>
<evidence type="ECO:0000256" key="4">
    <source>
        <dbReference type="ARBA" id="ARBA00023065"/>
    </source>
</evidence>
<evidence type="ECO:0000256" key="3">
    <source>
        <dbReference type="ARBA" id="ARBA00022781"/>
    </source>
</evidence>
<dbReference type="GO" id="GO:0000221">
    <property type="term" value="C:vacuolar proton-transporting V-type ATPase, V1 domain"/>
    <property type="evidence" value="ECO:0007669"/>
    <property type="project" value="TreeGrafter"/>
</dbReference>
<evidence type="ECO:0000256" key="2">
    <source>
        <dbReference type="ARBA" id="ARBA00022448"/>
    </source>
</evidence>
<feature type="region of interest" description="Disordered" evidence="6">
    <location>
        <begin position="1"/>
        <end position="21"/>
    </location>
</feature>
<dbReference type="Gene3D" id="1.20.5.2950">
    <property type="match status" value="1"/>
</dbReference>
<evidence type="ECO:0000256" key="1">
    <source>
        <dbReference type="ARBA" id="ARBA00010066"/>
    </source>
</evidence>
<organism evidence="7 8">
    <name type="scientific">Oopsacas minuta</name>
    <dbReference type="NCBI Taxonomy" id="111878"/>
    <lineage>
        <taxon>Eukaryota</taxon>
        <taxon>Metazoa</taxon>
        <taxon>Porifera</taxon>
        <taxon>Hexactinellida</taxon>
        <taxon>Hexasterophora</taxon>
        <taxon>Lyssacinosida</taxon>
        <taxon>Leucopsacidae</taxon>
        <taxon>Oopsacas</taxon>
    </lineage>
</organism>
<gene>
    <name evidence="7" type="ORF">LOD99_2400</name>
</gene>
<keyword evidence="4 5" id="KW-0406">Ion transport</keyword>